<dbReference type="GO" id="GO:0009089">
    <property type="term" value="P:lysine biosynthetic process via diaminopimelate"/>
    <property type="evidence" value="ECO:0007669"/>
    <property type="project" value="InterPro"/>
</dbReference>
<keyword evidence="2" id="KW-0210">Decarboxylase</keyword>
<proteinExistence type="predicted"/>
<dbReference type="PRINTS" id="PR01179">
    <property type="entry name" value="ODADCRBXLASE"/>
</dbReference>
<keyword evidence="3" id="KW-0663">Pyridoxal phosphate</keyword>
<evidence type="ECO:0000256" key="2">
    <source>
        <dbReference type="ARBA" id="ARBA00022793"/>
    </source>
</evidence>
<evidence type="ECO:0000313" key="7">
    <source>
        <dbReference type="EMBL" id="GIG14729.1"/>
    </source>
</evidence>
<sequence>MTLGDVLPSLRSSLPPRGVDRELWPLTTAHGRAGLSVGGVPLVEIEQEYGTPAYVLDEADVRERCTAYAAAFGPAQVYYAAKALLSRGLLRWIDEAGLGLAVYSTGQWRLALAAGFPPERIVVHGDVDARGAGRVVIESAADIARLTCTRRPLRQRVMLRLLPAQLGFTAPGLPACPSEDRFGVPTAGAELAALVDEITSSPLLELAGLDVYLGSQLAQFGGYEHAITQLIAACAELRRTHGVRIEEINLGGGFAVAHPGQDSTLPVDPFAARMRRVLSLACDRAGVPRPRLSVTPGRAVVARAGVALYRVLAVRHEPGHQLVAVDGGLSDNPRPALYGARYTAVLVGRPSHADTVPTTVVGRHDETGDVLVRDEPLPGDLRPGDLLAVPGCGAYHFPLASNYDLVGRPPLIAVREGRARLLVRRETLDDILRRDAA</sequence>
<protein>
    <submittedName>
        <fullName evidence="7">Diaminopimelate decarboxylase</fullName>
    </submittedName>
</protein>
<dbReference type="GO" id="GO:0008836">
    <property type="term" value="F:diaminopimelate decarboxylase activity"/>
    <property type="evidence" value="ECO:0007669"/>
    <property type="project" value="InterPro"/>
</dbReference>
<evidence type="ECO:0000256" key="4">
    <source>
        <dbReference type="ARBA" id="ARBA00023154"/>
    </source>
</evidence>
<dbReference type="Gene3D" id="2.40.37.10">
    <property type="entry name" value="Lyase, Ornithine Decarboxylase, Chain A, domain 1"/>
    <property type="match status" value="1"/>
</dbReference>
<dbReference type="PRINTS" id="PR01181">
    <property type="entry name" value="DAPDCRBXLASE"/>
</dbReference>
<keyword evidence="5" id="KW-0456">Lyase</keyword>
<dbReference type="InterPro" id="IPR002986">
    <property type="entry name" value="DAP_deCOOHase_LysA"/>
</dbReference>
<evidence type="ECO:0000256" key="5">
    <source>
        <dbReference type="ARBA" id="ARBA00023239"/>
    </source>
</evidence>
<evidence type="ECO:0000259" key="6">
    <source>
        <dbReference type="Pfam" id="PF02784"/>
    </source>
</evidence>
<feature type="domain" description="Orn/DAP/Arg decarboxylase 2 N-terminal" evidence="6">
    <location>
        <begin position="59"/>
        <end position="302"/>
    </location>
</feature>
<keyword evidence="8" id="KW-1185">Reference proteome</keyword>
<name>A0A8J3LAF6_9ACTN</name>
<dbReference type="Proteomes" id="UP000660339">
    <property type="component" value="Unassembled WGS sequence"/>
</dbReference>
<reference evidence="7" key="1">
    <citation type="submission" date="2021-01" db="EMBL/GenBank/DDBJ databases">
        <title>Whole genome shotgun sequence of Catellatospora methionotrophica NBRC 14553.</title>
        <authorList>
            <person name="Komaki H."/>
            <person name="Tamura T."/>
        </authorList>
    </citation>
    <scope>NUCLEOTIDE SEQUENCE</scope>
    <source>
        <strain evidence="7">NBRC 14553</strain>
    </source>
</reference>
<evidence type="ECO:0000256" key="3">
    <source>
        <dbReference type="ARBA" id="ARBA00022898"/>
    </source>
</evidence>
<accession>A0A8J3LAF6</accession>
<dbReference type="PANTHER" id="PTHR43727:SF2">
    <property type="entry name" value="GROUP IV DECARBOXYLASE"/>
    <property type="match status" value="1"/>
</dbReference>
<keyword evidence="4" id="KW-0457">Lysine biosynthesis</keyword>
<dbReference type="AlphaFoldDB" id="A0A8J3LAF6"/>
<dbReference type="Gene3D" id="3.20.20.10">
    <property type="entry name" value="Alanine racemase"/>
    <property type="match status" value="1"/>
</dbReference>
<dbReference type="InterPro" id="IPR009006">
    <property type="entry name" value="Ala_racemase/Decarboxylase_C"/>
</dbReference>
<keyword evidence="4" id="KW-0028">Amino-acid biosynthesis</keyword>
<dbReference type="Pfam" id="PF02784">
    <property type="entry name" value="Orn_Arg_deC_N"/>
    <property type="match status" value="1"/>
</dbReference>
<dbReference type="SUPFAM" id="SSF51419">
    <property type="entry name" value="PLP-binding barrel"/>
    <property type="match status" value="1"/>
</dbReference>
<evidence type="ECO:0000313" key="8">
    <source>
        <dbReference type="Proteomes" id="UP000660339"/>
    </source>
</evidence>
<dbReference type="InterPro" id="IPR029066">
    <property type="entry name" value="PLP-binding_barrel"/>
</dbReference>
<comment type="cofactor">
    <cofactor evidence="1">
        <name>pyridoxal 5'-phosphate</name>
        <dbReference type="ChEBI" id="CHEBI:597326"/>
    </cofactor>
</comment>
<dbReference type="InterPro" id="IPR022644">
    <property type="entry name" value="De-COase2_N"/>
</dbReference>
<dbReference type="InterPro" id="IPR000183">
    <property type="entry name" value="Orn/DAP/Arg_de-COase"/>
</dbReference>
<evidence type="ECO:0000256" key="1">
    <source>
        <dbReference type="ARBA" id="ARBA00001933"/>
    </source>
</evidence>
<dbReference type="EMBL" id="BONJ01000016">
    <property type="protein sequence ID" value="GIG14729.1"/>
    <property type="molecule type" value="Genomic_DNA"/>
</dbReference>
<dbReference type="SUPFAM" id="SSF50621">
    <property type="entry name" value="Alanine racemase C-terminal domain-like"/>
    <property type="match status" value="1"/>
</dbReference>
<comment type="caution">
    <text evidence="7">The sequence shown here is derived from an EMBL/GenBank/DDBJ whole genome shotgun (WGS) entry which is preliminary data.</text>
</comment>
<dbReference type="PANTHER" id="PTHR43727">
    <property type="entry name" value="DIAMINOPIMELATE DECARBOXYLASE"/>
    <property type="match status" value="1"/>
</dbReference>
<gene>
    <name evidence="7" type="primary">lysA_1</name>
    <name evidence="7" type="ORF">Cme02nite_30610</name>
</gene>
<dbReference type="RefSeq" id="WP_166378211.1">
    <property type="nucleotide sequence ID" value="NZ_BAAATT010000007.1"/>
</dbReference>
<organism evidence="7 8">
    <name type="scientific">Catellatospora methionotrophica</name>
    <dbReference type="NCBI Taxonomy" id="121620"/>
    <lineage>
        <taxon>Bacteria</taxon>
        <taxon>Bacillati</taxon>
        <taxon>Actinomycetota</taxon>
        <taxon>Actinomycetes</taxon>
        <taxon>Micromonosporales</taxon>
        <taxon>Micromonosporaceae</taxon>
        <taxon>Catellatospora</taxon>
    </lineage>
</organism>